<accession>A0ABY9RGU4</accession>
<comment type="cofactor">
    <cofactor evidence="1">
        <name>pyridoxal 5'-phosphate</name>
        <dbReference type="ChEBI" id="CHEBI:597326"/>
    </cofactor>
</comment>
<keyword evidence="3" id="KW-0663">Pyridoxal phosphate</keyword>
<comment type="similarity">
    <text evidence="2">Belongs to the ACC deaminase/D-cysteine desulfhydrase family.</text>
</comment>
<dbReference type="EMBL" id="CP133720">
    <property type="protein sequence ID" value="WMW80452.1"/>
    <property type="molecule type" value="Genomic_DNA"/>
</dbReference>
<dbReference type="Pfam" id="PF00291">
    <property type="entry name" value="PALP"/>
    <property type="match status" value="1"/>
</dbReference>
<evidence type="ECO:0000313" key="5">
    <source>
        <dbReference type="EMBL" id="WMW80452.1"/>
    </source>
</evidence>
<gene>
    <name evidence="5" type="ORF">RF679_17675</name>
</gene>
<evidence type="ECO:0000256" key="2">
    <source>
        <dbReference type="ARBA" id="ARBA00008639"/>
    </source>
</evidence>
<feature type="domain" description="Tryptophan synthase beta chain-like PALP" evidence="4">
    <location>
        <begin position="6"/>
        <end position="292"/>
    </location>
</feature>
<evidence type="ECO:0000259" key="4">
    <source>
        <dbReference type="Pfam" id="PF00291"/>
    </source>
</evidence>
<dbReference type="Gene3D" id="3.40.50.1100">
    <property type="match status" value="2"/>
</dbReference>
<dbReference type="PIRSF" id="PIRSF006278">
    <property type="entry name" value="ACCD_DCysDesulf"/>
    <property type="match status" value="1"/>
</dbReference>
<dbReference type="InterPro" id="IPR001926">
    <property type="entry name" value="TrpB-like_PALP"/>
</dbReference>
<dbReference type="InterPro" id="IPR027278">
    <property type="entry name" value="ACCD_DCysDesulf"/>
</dbReference>
<reference evidence="5" key="1">
    <citation type="submission" date="2023-09" db="EMBL/GenBank/DDBJ databases">
        <title>Undibacterium sp. 20NA77.5 isolated from freshwater.</title>
        <authorList>
            <person name="Le V."/>
            <person name="Ko S.-R."/>
            <person name="Ahn C.-Y."/>
            <person name="Oh H.-M."/>
        </authorList>
    </citation>
    <scope>NUCLEOTIDE SEQUENCE</scope>
    <source>
        <strain evidence="5">20NA77.5</strain>
    </source>
</reference>
<dbReference type="SUPFAM" id="SSF53686">
    <property type="entry name" value="Tryptophan synthase beta subunit-like PLP-dependent enzymes"/>
    <property type="match status" value="1"/>
</dbReference>
<proteinExistence type="inferred from homology"/>
<name>A0ABY9RGU4_9BURK</name>
<dbReference type="Proteomes" id="UP001181355">
    <property type="component" value="Chromosome"/>
</dbReference>
<dbReference type="RefSeq" id="WP_309481945.1">
    <property type="nucleotide sequence ID" value="NZ_CP133720.1"/>
</dbReference>
<organism evidence="5 6">
    <name type="scientific">Undibacterium cyanobacteriorum</name>
    <dbReference type="NCBI Taxonomy" id="3073561"/>
    <lineage>
        <taxon>Bacteria</taxon>
        <taxon>Pseudomonadati</taxon>
        <taxon>Pseudomonadota</taxon>
        <taxon>Betaproteobacteria</taxon>
        <taxon>Burkholderiales</taxon>
        <taxon>Oxalobacteraceae</taxon>
        <taxon>Undibacterium</taxon>
    </lineage>
</organism>
<dbReference type="PANTHER" id="PTHR43780">
    <property type="entry name" value="1-AMINOCYCLOPROPANE-1-CARBOXYLATE DEAMINASE-RELATED"/>
    <property type="match status" value="1"/>
</dbReference>
<dbReference type="InterPro" id="IPR036052">
    <property type="entry name" value="TrpB-like_PALP_sf"/>
</dbReference>
<evidence type="ECO:0000256" key="3">
    <source>
        <dbReference type="ARBA" id="ARBA00022898"/>
    </source>
</evidence>
<sequence>MTTNAPLEKISSDLFNERQIWVKRDDLLHPTISGNKYRKLEHALPRHQPGLVVSMGGPWSNHLHALAFACYERGWPSYGFVRGLRSEDTELTATLRDCQRWGMRLQFISRIDYKKLRDDPQYWQSLIPNNIANSLWLEEGGRGIDALRGLQELPFEIAQQLGATPDYLACACGTGTTLAGLALGARLTHQTSTKVLGISAVGEGNQLHQRIYDLLSLAGHAAIDNYQIRTEFDHGGFAKTTPKLIDFCERFTRDTKIPIEPVYTGKLFFALSQLCQVGYFSKTDRIVAIHTGGLQGARSKVQGKT</sequence>
<evidence type="ECO:0000313" key="6">
    <source>
        <dbReference type="Proteomes" id="UP001181355"/>
    </source>
</evidence>
<keyword evidence="6" id="KW-1185">Reference proteome</keyword>
<protein>
    <submittedName>
        <fullName evidence="5">Pyridoxal-phosphate dependent enzyme</fullName>
    </submittedName>
</protein>
<dbReference type="PANTHER" id="PTHR43780:SF2">
    <property type="entry name" value="1-AMINOCYCLOPROPANE-1-CARBOXYLATE DEAMINASE-RELATED"/>
    <property type="match status" value="1"/>
</dbReference>
<evidence type="ECO:0000256" key="1">
    <source>
        <dbReference type="ARBA" id="ARBA00001933"/>
    </source>
</evidence>